<evidence type="ECO:0000313" key="8">
    <source>
        <dbReference type="Proteomes" id="UP001642483"/>
    </source>
</evidence>
<keyword evidence="4 5" id="KW-0472">Membrane</keyword>
<keyword evidence="3 5" id="KW-1133">Transmembrane helix</keyword>
<reference evidence="6 8" key="1">
    <citation type="submission" date="2024-02" db="EMBL/GenBank/DDBJ databases">
        <authorList>
            <person name="Daric V."/>
            <person name="Darras S."/>
        </authorList>
    </citation>
    <scope>NUCLEOTIDE SEQUENCE [LARGE SCALE GENOMIC DNA]</scope>
</reference>
<organism evidence="6 8">
    <name type="scientific">Clavelina lepadiformis</name>
    <name type="common">Light-bulb sea squirt</name>
    <name type="synonym">Ascidia lepadiformis</name>
    <dbReference type="NCBI Taxonomy" id="159417"/>
    <lineage>
        <taxon>Eukaryota</taxon>
        <taxon>Metazoa</taxon>
        <taxon>Chordata</taxon>
        <taxon>Tunicata</taxon>
        <taxon>Ascidiacea</taxon>
        <taxon>Aplousobranchia</taxon>
        <taxon>Clavelinidae</taxon>
        <taxon>Clavelina</taxon>
    </lineage>
</organism>
<dbReference type="EMBL" id="CAWYQH010000001">
    <property type="protein sequence ID" value="CAK8671309.1"/>
    <property type="molecule type" value="Genomic_DNA"/>
</dbReference>
<comment type="subcellular location">
    <subcellularLocation>
        <location evidence="1">Membrane</location>
        <topology evidence="1">Single-pass membrane protein</topology>
    </subcellularLocation>
</comment>
<feature type="transmembrane region" description="Helical" evidence="5">
    <location>
        <begin position="7"/>
        <end position="26"/>
    </location>
</feature>
<dbReference type="InterPro" id="IPR020066">
    <property type="entry name" value="Cortexin"/>
</dbReference>
<dbReference type="Proteomes" id="UP001642483">
    <property type="component" value="Unassembled WGS sequence"/>
</dbReference>
<proteinExistence type="predicted"/>
<comment type="caution">
    <text evidence="6">The sequence shown here is derived from an EMBL/GenBank/DDBJ whole genome shotgun (WGS) entry which is preliminary data.</text>
</comment>
<evidence type="ECO:0000256" key="1">
    <source>
        <dbReference type="ARBA" id="ARBA00004167"/>
    </source>
</evidence>
<keyword evidence="2 5" id="KW-0812">Transmembrane</keyword>
<name>A0ABP0EY48_CLALP</name>
<evidence type="ECO:0000256" key="3">
    <source>
        <dbReference type="ARBA" id="ARBA00022989"/>
    </source>
</evidence>
<protein>
    <submittedName>
        <fullName evidence="6">Uncharacterized protein</fullName>
    </submittedName>
</protein>
<gene>
    <name evidence="6" type="ORF">CVLEPA_LOCUS361</name>
    <name evidence="7" type="ORF">CVLEPA_LOCUS362</name>
</gene>
<evidence type="ECO:0000313" key="6">
    <source>
        <dbReference type="EMBL" id="CAK8671308.1"/>
    </source>
</evidence>
<dbReference type="Pfam" id="PF11057">
    <property type="entry name" value="Cortexin"/>
    <property type="match status" value="1"/>
</dbReference>
<evidence type="ECO:0000256" key="2">
    <source>
        <dbReference type="ARBA" id="ARBA00022692"/>
    </source>
</evidence>
<keyword evidence="8" id="KW-1185">Reference proteome</keyword>
<evidence type="ECO:0000313" key="7">
    <source>
        <dbReference type="EMBL" id="CAK8671309.1"/>
    </source>
</evidence>
<dbReference type="EMBL" id="CAWYQH010000001">
    <property type="protein sequence ID" value="CAK8671308.1"/>
    <property type="molecule type" value="Genomic_DNA"/>
</dbReference>
<sequence>MQKIVLVLKFVIYCFVTVSLMTQSSMDQTATTETTFYSEEILVTILVCGLFIFLFLKIYRCAKMIIDPYGNIDADALSNLEKGTLQSFM</sequence>
<feature type="transmembrane region" description="Helical" evidence="5">
    <location>
        <begin position="41"/>
        <end position="59"/>
    </location>
</feature>
<evidence type="ECO:0000256" key="4">
    <source>
        <dbReference type="ARBA" id="ARBA00023136"/>
    </source>
</evidence>
<accession>A0ABP0EY48</accession>
<evidence type="ECO:0000256" key="5">
    <source>
        <dbReference type="SAM" id="Phobius"/>
    </source>
</evidence>